<feature type="domain" description="Histidine kinase/HSP90-like ATPase" evidence="10">
    <location>
        <begin position="369"/>
        <end position="456"/>
    </location>
</feature>
<evidence type="ECO:0000256" key="3">
    <source>
        <dbReference type="ARBA" id="ARBA00022553"/>
    </source>
</evidence>
<comment type="catalytic activity">
    <reaction evidence="1">
        <text>ATP + protein L-histidine = ADP + protein N-phospho-L-histidine.</text>
        <dbReference type="EC" id="2.7.13.3"/>
    </reaction>
</comment>
<dbReference type="Pfam" id="PF02518">
    <property type="entry name" value="HATPase_c"/>
    <property type="match status" value="1"/>
</dbReference>
<reference evidence="13" key="2">
    <citation type="journal article" date="2019" name="MicrobiologyOpen">
        <title>High-quality draft genome sequence of Gaiella occulta isolated from a 150 meter deep mineral water borehole and comparison with the genome sequences of other deep-branching lineages of the phylum Actinobacteria.</title>
        <authorList>
            <person name="Severino R."/>
            <person name="Froufe H.J.C."/>
            <person name="Barroso C."/>
            <person name="Albuquerque L."/>
            <person name="Lobo-da-Cunha A."/>
            <person name="da Costa M.S."/>
            <person name="Egas C."/>
        </authorList>
    </citation>
    <scope>NUCLEOTIDE SEQUENCE [LARGE SCALE GENOMIC DNA]</scope>
    <source>
        <strain evidence="13">F2-233</strain>
    </source>
</reference>
<protein>
    <recommendedName>
        <fullName evidence="2">histidine kinase</fullName>
        <ecNumber evidence="2">2.7.13.3</ecNumber>
    </recommendedName>
</protein>
<dbReference type="RefSeq" id="WP_114796355.1">
    <property type="nucleotide sequence ID" value="NZ_QQZY01000004.1"/>
</dbReference>
<evidence type="ECO:0000259" key="10">
    <source>
        <dbReference type="Pfam" id="PF02518"/>
    </source>
</evidence>
<dbReference type="PANTHER" id="PTHR24421">
    <property type="entry name" value="NITRATE/NITRITE SENSOR PROTEIN NARX-RELATED"/>
    <property type="match status" value="1"/>
</dbReference>
<feature type="domain" description="Signal transduction histidine kinase subgroup 3 dimerisation and phosphoacceptor" evidence="11">
    <location>
        <begin position="269"/>
        <end position="327"/>
    </location>
</feature>
<keyword evidence="7" id="KW-0067">ATP-binding</keyword>
<dbReference type="GO" id="GO:0005524">
    <property type="term" value="F:ATP binding"/>
    <property type="evidence" value="ECO:0007669"/>
    <property type="project" value="UniProtKB-KW"/>
</dbReference>
<dbReference type="InterPro" id="IPR050482">
    <property type="entry name" value="Sensor_HK_TwoCompSys"/>
</dbReference>
<feature type="transmembrane region" description="Helical" evidence="9">
    <location>
        <begin position="108"/>
        <end position="129"/>
    </location>
</feature>
<dbReference type="GO" id="GO:0046983">
    <property type="term" value="F:protein dimerization activity"/>
    <property type="evidence" value="ECO:0007669"/>
    <property type="project" value="InterPro"/>
</dbReference>
<keyword evidence="13" id="KW-1185">Reference proteome</keyword>
<dbReference type="CDD" id="cd16917">
    <property type="entry name" value="HATPase_UhpB-NarQ-NarX-like"/>
    <property type="match status" value="1"/>
</dbReference>
<feature type="transmembrane region" description="Helical" evidence="9">
    <location>
        <begin position="46"/>
        <end position="69"/>
    </location>
</feature>
<feature type="transmembrane region" description="Helical" evidence="9">
    <location>
        <begin position="175"/>
        <end position="197"/>
    </location>
</feature>
<dbReference type="OrthoDB" id="144293at2"/>
<accession>A0A7M2YY03</accession>
<evidence type="ECO:0000256" key="8">
    <source>
        <dbReference type="ARBA" id="ARBA00023012"/>
    </source>
</evidence>
<evidence type="ECO:0000259" key="11">
    <source>
        <dbReference type="Pfam" id="PF07730"/>
    </source>
</evidence>
<evidence type="ECO:0000256" key="6">
    <source>
        <dbReference type="ARBA" id="ARBA00022777"/>
    </source>
</evidence>
<dbReference type="InterPro" id="IPR011712">
    <property type="entry name" value="Sig_transdc_His_kin_sub3_dim/P"/>
</dbReference>
<organism evidence="12 13">
    <name type="scientific">Gaiella occulta</name>
    <dbReference type="NCBI Taxonomy" id="1002870"/>
    <lineage>
        <taxon>Bacteria</taxon>
        <taxon>Bacillati</taxon>
        <taxon>Actinomycetota</taxon>
        <taxon>Thermoleophilia</taxon>
        <taxon>Gaiellales</taxon>
        <taxon>Gaiellaceae</taxon>
        <taxon>Gaiella</taxon>
    </lineage>
</organism>
<evidence type="ECO:0000256" key="1">
    <source>
        <dbReference type="ARBA" id="ARBA00000085"/>
    </source>
</evidence>
<dbReference type="PANTHER" id="PTHR24421:SF10">
    <property type="entry name" value="NITRATE_NITRITE SENSOR PROTEIN NARQ"/>
    <property type="match status" value="1"/>
</dbReference>
<keyword evidence="9" id="KW-1133">Transmembrane helix</keyword>
<keyword evidence="9" id="KW-0812">Transmembrane</keyword>
<keyword evidence="4" id="KW-0808">Transferase</keyword>
<evidence type="ECO:0000256" key="2">
    <source>
        <dbReference type="ARBA" id="ARBA00012438"/>
    </source>
</evidence>
<dbReference type="Pfam" id="PF07730">
    <property type="entry name" value="HisKA_3"/>
    <property type="match status" value="1"/>
</dbReference>
<feature type="transmembrane region" description="Helical" evidence="9">
    <location>
        <begin position="138"/>
        <end position="155"/>
    </location>
</feature>
<feature type="transmembrane region" description="Helical" evidence="9">
    <location>
        <begin position="76"/>
        <end position="96"/>
    </location>
</feature>
<dbReference type="AlphaFoldDB" id="A0A7M2YY03"/>
<keyword evidence="9" id="KW-0472">Membrane</keyword>
<feature type="transmembrane region" description="Helical" evidence="9">
    <location>
        <begin position="240"/>
        <end position="257"/>
    </location>
</feature>
<dbReference type="InterPro" id="IPR003594">
    <property type="entry name" value="HATPase_dom"/>
</dbReference>
<feature type="transmembrane region" description="Helical" evidence="9">
    <location>
        <begin position="12"/>
        <end position="34"/>
    </location>
</feature>
<dbReference type="Gene3D" id="3.30.565.10">
    <property type="entry name" value="Histidine kinase-like ATPase, C-terminal domain"/>
    <property type="match status" value="1"/>
</dbReference>
<dbReference type="GO" id="GO:0016020">
    <property type="term" value="C:membrane"/>
    <property type="evidence" value="ECO:0007669"/>
    <property type="project" value="InterPro"/>
</dbReference>
<feature type="transmembrane region" description="Helical" evidence="9">
    <location>
        <begin position="209"/>
        <end position="228"/>
    </location>
</feature>
<dbReference type="Gene3D" id="1.20.5.1930">
    <property type="match status" value="1"/>
</dbReference>
<dbReference type="InterPro" id="IPR036890">
    <property type="entry name" value="HATPase_C_sf"/>
</dbReference>
<dbReference type="GO" id="GO:0000155">
    <property type="term" value="F:phosphorelay sensor kinase activity"/>
    <property type="evidence" value="ECO:0007669"/>
    <property type="project" value="InterPro"/>
</dbReference>
<evidence type="ECO:0000313" key="13">
    <source>
        <dbReference type="Proteomes" id="UP000254134"/>
    </source>
</evidence>
<keyword evidence="5" id="KW-0547">Nucleotide-binding</keyword>
<dbReference type="EMBL" id="QQZY01000004">
    <property type="protein sequence ID" value="RDI74357.1"/>
    <property type="molecule type" value="Genomic_DNA"/>
</dbReference>
<dbReference type="Proteomes" id="UP000254134">
    <property type="component" value="Unassembled WGS sequence"/>
</dbReference>
<evidence type="ECO:0000256" key="4">
    <source>
        <dbReference type="ARBA" id="ARBA00022679"/>
    </source>
</evidence>
<keyword evidence="8" id="KW-0902">Two-component regulatory system</keyword>
<dbReference type="EC" id="2.7.13.3" evidence="2"/>
<sequence>MHPGRVDTYRSWLIGELVLVGLLGLATLLLALTGRLEGYALPHGRIALDTAVAIVASIVAVLAAIRFLVEGRGMDILLAAGFLATGLGSFGFGVAPVLDGSSLGAGEAWARIGADLFGAALIALAPFVTRRTSNRPRVLLAGLLVVLASLAGIWVDTRILGLDLGVTGAADDHAPAVIVAFALLALLAVAAAVGFGLRFRRYGRDLDRWLALALTLVVFADLHFVLQPTRSSEYVLQGDFLRLLSFAVLLVGVWRAISQAEFGRAVAEERARVAREIHDGLAQYLFAISTQVSMLEGGTALDDLLPRLKHATDAAQQEARFAVLALSSASGTAPFDAALKRYVDVLCADGAVDVEVDIDAAVRLAPDEQIEVFRIVQEGLANVRRHAGASHVEVCLRQRAGRRVVTIDDDGHGFDGTGTAAGQGLENMRARAASIQGAFALRSAPGRGTSIEVVLRPL</sequence>
<reference evidence="12 13" key="1">
    <citation type="submission" date="2018-07" db="EMBL/GenBank/DDBJ databases">
        <title>High-quality-draft genome sequence of Gaiella occulta.</title>
        <authorList>
            <person name="Severino R."/>
            <person name="Froufe H.J.C."/>
            <person name="Rainey F.A."/>
            <person name="Barroso C."/>
            <person name="Albuquerque L."/>
            <person name="Lobo-Da-Cunha A."/>
            <person name="Da Costa M.S."/>
            <person name="Egas C."/>
        </authorList>
    </citation>
    <scope>NUCLEOTIDE SEQUENCE [LARGE SCALE GENOMIC DNA]</scope>
    <source>
        <strain evidence="12 13">F2-233</strain>
    </source>
</reference>
<keyword evidence="6 12" id="KW-0418">Kinase</keyword>
<comment type="caution">
    <text evidence="12">The sequence shown here is derived from an EMBL/GenBank/DDBJ whole genome shotgun (WGS) entry which is preliminary data.</text>
</comment>
<proteinExistence type="predicted"/>
<evidence type="ECO:0000256" key="7">
    <source>
        <dbReference type="ARBA" id="ARBA00022840"/>
    </source>
</evidence>
<dbReference type="SUPFAM" id="SSF55874">
    <property type="entry name" value="ATPase domain of HSP90 chaperone/DNA topoisomerase II/histidine kinase"/>
    <property type="match status" value="1"/>
</dbReference>
<evidence type="ECO:0000313" key="12">
    <source>
        <dbReference type="EMBL" id="RDI74357.1"/>
    </source>
</evidence>
<keyword evidence="3" id="KW-0597">Phosphoprotein</keyword>
<name>A0A7M2YY03_9ACTN</name>
<gene>
    <name evidence="12" type="ORF">Gocc_1933</name>
</gene>
<evidence type="ECO:0000256" key="5">
    <source>
        <dbReference type="ARBA" id="ARBA00022741"/>
    </source>
</evidence>
<evidence type="ECO:0000256" key="9">
    <source>
        <dbReference type="SAM" id="Phobius"/>
    </source>
</evidence>